<name>A0A0C3PY89_PISTI</name>
<evidence type="ECO:0008006" key="3">
    <source>
        <dbReference type="Google" id="ProtNLM"/>
    </source>
</evidence>
<proteinExistence type="predicted"/>
<keyword evidence="2" id="KW-1185">Reference proteome</keyword>
<reference evidence="1 2" key="1">
    <citation type="submission" date="2014-04" db="EMBL/GenBank/DDBJ databases">
        <authorList>
            <consortium name="DOE Joint Genome Institute"/>
            <person name="Kuo A."/>
            <person name="Kohler A."/>
            <person name="Costa M.D."/>
            <person name="Nagy L.G."/>
            <person name="Floudas D."/>
            <person name="Copeland A."/>
            <person name="Barry K.W."/>
            <person name="Cichocki N."/>
            <person name="Veneault-Fourrey C."/>
            <person name="LaButti K."/>
            <person name="Lindquist E.A."/>
            <person name="Lipzen A."/>
            <person name="Lundell T."/>
            <person name="Morin E."/>
            <person name="Murat C."/>
            <person name="Sun H."/>
            <person name="Tunlid A."/>
            <person name="Henrissat B."/>
            <person name="Grigoriev I.V."/>
            <person name="Hibbett D.S."/>
            <person name="Martin F."/>
            <person name="Nordberg H.P."/>
            <person name="Cantor M.N."/>
            <person name="Hua S.X."/>
        </authorList>
    </citation>
    <scope>NUCLEOTIDE SEQUENCE [LARGE SCALE GENOMIC DNA]</scope>
    <source>
        <strain evidence="1 2">Marx 270</strain>
    </source>
</reference>
<sequence>MDELTEARAELALLEDQERQLLECLRNVRSAIHVRKKRIGELVKHAKNRPISRLPVTTLYQIISLVVNGCTGSPAFAHRHTKRLLASVSRRWRDVILTSPDLWTNIAISPGWSDSLVRTHVKRSRECSLDIELSYWYREEQFSPRFFQLLGLVISCGYRWRSLMIQHNNEKLEERIIGSIWNVMFSSLKRVTIHITQQSDYPPFLGPQHAHTLEDLDLEDGIRVDNLSAAASLKSLRLKYSLLMAPRLPSIMSLRALTICGSNCGALLPESIHLQLLETLTVVLDDPQSFLLAIVTPRLGYFMWSSPTADVSWSKTFAGLGGKFPNVQHLCLQRSPSSLVYEGIKNATPVYAAFPGVRHMEMHARDFLPFCVVAEEDGSTLSTADRWTHLEHLSLEKFGCFDPNKILVKWLRIRKLRGRPPLQVTLSGFNTKGPVLNSLWLISLYNSLCECCVLELKYLPLTFNINLTLRPSDSDVYGNPPIIDIVESTIRSELECASSGTYG</sequence>
<organism evidence="1 2">
    <name type="scientific">Pisolithus tinctorius Marx 270</name>
    <dbReference type="NCBI Taxonomy" id="870435"/>
    <lineage>
        <taxon>Eukaryota</taxon>
        <taxon>Fungi</taxon>
        <taxon>Dikarya</taxon>
        <taxon>Basidiomycota</taxon>
        <taxon>Agaricomycotina</taxon>
        <taxon>Agaricomycetes</taxon>
        <taxon>Agaricomycetidae</taxon>
        <taxon>Boletales</taxon>
        <taxon>Sclerodermatineae</taxon>
        <taxon>Pisolithaceae</taxon>
        <taxon>Pisolithus</taxon>
    </lineage>
</organism>
<dbReference type="OrthoDB" id="2615039at2759"/>
<reference evidence="2" key="2">
    <citation type="submission" date="2015-01" db="EMBL/GenBank/DDBJ databases">
        <title>Evolutionary Origins and Diversification of the Mycorrhizal Mutualists.</title>
        <authorList>
            <consortium name="DOE Joint Genome Institute"/>
            <consortium name="Mycorrhizal Genomics Consortium"/>
            <person name="Kohler A."/>
            <person name="Kuo A."/>
            <person name="Nagy L.G."/>
            <person name="Floudas D."/>
            <person name="Copeland A."/>
            <person name="Barry K.W."/>
            <person name="Cichocki N."/>
            <person name="Veneault-Fourrey C."/>
            <person name="LaButti K."/>
            <person name="Lindquist E.A."/>
            <person name="Lipzen A."/>
            <person name="Lundell T."/>
            <person name="Morin E."/>
            <person name="Murat C."/>
            <person name="Riley R."/>
            <person name="Ohm R."/>
            <person name="Sun H."/>
            <person name="Tunlid A."/>
            <person name="Henrissat B."/>
            <person name="Grigoriev I.V."/>
            <person name="Hibbett D.S."/>
            <person name="Martin F."/>
        </authorList>
    </citation>
    <scope>NUCLEOTIDE SEQUENCE [LARGE SCALE GENOMIC DNA]</scope>
    <source>
        <strain evidence="2">Marx 270</strain>
    </source>
</reference>
<protein>
    <recommendedName>
        <fullName evidence="3">F-box domain-containing protein</fullName>
    </recommendedName>
</protein>
<dbReference type="HOGENOM" id="CLU_023752_1_0_1"/>
<dbReference type="Proteomes" id="UP000054217">
    <property type="component" value="Unassembled WGS sequence"/>
</dbReference>
<accession>A0A0C3PY89</accession>
<evidence type="ECO:0000313" key="1">
    <source>
        <dbReference type="EMBL" id="KIO14551.1"/>
    </source>
</evidence>
<dbReference type="EMBL" id="KN831944">
    <property type="protein sequence ID" value="KIO14551.1"/>
    <property type="molecule type" value="Genomic_DNA"/>
</dbReference>
<evidence type="ECO:0000313" key="2">
    <source>
        <dbReference type="Proteomes" id="UP000054217"/>
    </source>
</evidence>
<dbReference type="AlphaFoldDB" id="A0A0C3PY89"/>
<dbReference type="STRING" id="870435.A0A0C3PY89"/>
<gene>
    <name evidence="1" type="ORF">M404DRAFT_991311</name>
</gene>
<dbReference type="InParanoid" id="A0A0C3PY89"/>